<dbReference type="OrthoDB" id="280204at2157"/>
<organism evidence="2 3">
    <name type="scientific">Haloarchaeobius iranensis</name>
    <dbReference type="NCBI Taxonomy" id="996166"/>
    <lineage>
        <taxon>Archaea</taxon>
        <taxon>Methanobacteriati</taxon>
        <taxon>Methanobacteriota</taxon>
        <taxon>Stenosarchaea group</taxon>
        <taxon>Halobacteria</taxon>
        <taxon>Halobacteriales</taxon>
        <taxon>Halorubellaceae</taxon>
        <taxon>Haloarchaeobius</taxon>
    </lineage>
</organism>
<accession>A0A1G9XXE7</accession>
<sequence length="55" mass="6255">MSLETEHYCPDCESDVTFYRAASTHVHLGEKVKWHCTECDYGFVKINGNVDTSEA</sequence>
<name>A0A1G9XXE7_9EURY</name>
<evidence type="ECO:0000259" key="1">
    <source>
        <dbReference type="Pfam" id="PF25208"/>
    </source>
</evidence>
<dbReference type="Proteomes" id="UP000199370">
    <property type="component" value="Unassembled WGS sequence"/>
</dbReference>
<dbReference type="AlphaFoldDB" id="A0A1G9XXE7"/>
<gene>
    <name evidence="2" type="ORF">SAMN05192554_11224</name>
</gene>
<dbReference type="RefSeq" id="WP_175526439.1">
    <property type="nucleotide sequence ID" value="NZ_FNIA01000012.1"/>
</dbReference>
<dbReference type="EMBL" id="FNIA01000012">
    <property type="protein sequence ID" value="SDN01424.1"/>
    <property type="molecule type" value="Genomic_DNA"/>
</dbReference>
<dbReference type="Pfam" id="PF25208">
    <property type="entry name" value="DUF7838"/>
    <property type="match status" value="1"/>
</dbReference>
<evidence type="ECO:0000313" key="3">
    <source>
        <dbReference type="Proteomes" id="UP000199370"/>
    </source>
</evidence>
<dbReference type="InterPro" id="IPR057160">
    <property type="entry name" value="DUF7838"/>
</dbReference>
<reference evidence="2 3" key="1">
    <citation type="submission" date="2016-10" db="EMBL/GenBank/DDBJ databases">
        <authorList>
            <person name="de Groot N.N."/>
        </authorList>
    </citation>
    <scope>NUCLEOTIDE SEQUENCE [LARGE SCALE GENOMIC DNA]</scope>
    <source>
        <strain evidence="3">EB21,IBRC-M 10013,KCTC 4048</strain>
    </source>
</reference>
<proteinExistence type="predicted"/>
<evidence type="ECO:0000313" key="2">
    <source>
        <dbReference type="EMBL" id="SDN01424.1"/>
    </source>
</evidence>
<protein>
    <recommendedName>
        <fullName evidence="1">DUF7838 domain-containing protein</fullName>
    </recommendedName>
</protein>
<keyword evidence="3" id="KW-1185">Reference proteome</keyword>
<feature type="domain" description="DUF7838" evidence="1">
    <location>
        <begin position="1"/>
        <end position="55"/>
    </location>
</feature>
<dbReference type="STRING" id="996166.SAMN05192554_11224"/>